<feature type="binding site" evidence="5">
    <location>
        <position position="137"/>
    </location>
    <ligand>
        <name>heme b</name>
        <dbReference type="ChEBI" id="CHEBI:60344"/>
    </ligand>
</feature>
<dbReference type="InterPro" id="IPR002051">
    <property type="entry name" value="Haem_Oase"/>
</dbReference>
<dbReference type="Pfam" id="PF01126">
    <property type="entry name" value="Heme_oxygenase"/>
    <property type="match status" value="1"/>
</dbReference>
<dbReference type="EMBL" id="HBUF01229098">
    <property type="protein sequence ID" value="CAG6672647.1"/>
    <property type="molecule type" value="Transcribed_RNA"/>
</dbReference>
<dbReference type="EC" id="1.14.14.18" evidence="4"/>
<dbReference type="CDD" id="cd19165">
    <property type="entry name" value="HemeO"/>
    <property type="match status" value="1"/>
</dbReference>
<keyword evidence="2 4" id="KW-0479">Metal-binding</keyword>
<dbReference type="Gene3D" id="1.20.910.10">
    <property type="entry name" value="Heme oxygenase-like"/>
    <property type="match status" value="1"/>
</dbReference>
<name>A0A8D9B2E0_9HEMI</name>
<proteinExistence type="inferred from homology"/>
<feature type="binding site" description="axial binding residue" evidence="6">
    <location>
        <position position="29"/>
    </location>
    <ligand>
        <name>heme b</name>
        <dbReference type="ChEBI" id="CHEBI:60344"/>
    </ligand>
    <ligandPart>
        <name>Fe</name>
        <dbReference type="ChEBI" id="CHEBI:18248"/>
    </ligandPart>
</feature>
<keyword evidence="1 4" id="KW-0349">Heme</keyword>
<evidence type="ECO:0000313" key="7">
    <source>
        <dbReference type="EMBL" id="CAG6777288.1"/>
    </source>
</evidence>
<evidence type="ECO:0000256" key="6">
    <source>
        <dbReference type="PIRSR" id="PIRSR000343-2"/>
    </source>
</evidence>
<dbReference type="PIRSF" id="PIRSF000343">
    <property type="entry name" value="Haem_Oase"/>
    <property type="match status" value="1"/>
</dbReference>
<evidence type="ECO:0000256" key="4">
    <source>
        <dbReference type="PIRNR" id="PIRNR000343"/>
    </source>
</evidence>
<evidence type="ECO:0000256" key="3">
    <source>
        <dbReference type="ARBA" id="ARBA00023004"/>
    </source>
</evidence>
<dbReference type="InterPro" id="IPR016053">
    <property type="entry name" value="Haem_Oase-like"/>
</dbReference>
<dbReference type="AlphaFoldDB" id="A0A8D9B2E0"/>
<protein>
    <recommendedName>
        <fullName evidence="4">Heme oxygenase</fullName>
        <ecNumber evidence="4">1.14.14.18</ecNumber>
    </recommendedName>
</protein>
<dbReference type="GO" id="GO:0046872">
    <property type="term" value="F:metal ion binding"/>
    <property type="evidence" value="ECO:0007669"/>
    <property type="project" value="UniProtKB-UniRule"/>
</dbReference>
<comment type="catalytic activity">
    <reaction evidence="4">
        <text>heme b + 3 reduced [NADPH--hemoprotein reductase] + 3 O2 = biliverdin IXalpha + CO + Fe(2+) + 3 oxidized [NADPH--hemoprotein reductase] + 3 H2O + H(+)</text>
        <dbReference type="Rhea" id="RHEA:21764"/>
        <dbReference type="Rhea" id="RHEA-COMP:11964"/>
        <dbReference type="Rhea" id="RHEA-COMP:11965"/>
        <dbReference type="ChEBI" id="CHEBI:15377"/>
        <dbReference type="ChEBI" id="CHEBI:15378"/>
        <dbReference type="ChEBI" id="CHEBI:15379"/>
        <dbReference type="ChEBI" id="CHEBI:17245"/>
        <dbReference type="ChEBI" id="CHEBI:29033"/>
        <dbReference type="ChEBI" id="CHEBI:57618"/>
        <dbReference type="ChEBI" id="CHEBI:57991"/>
        <dbReference type="ChEBI" id="CHEBI:58210"/>
        <dbReference type="ChEBI" id="CHEBI:60344"/>
        <dbReference type="EC" id="1.14.14.18"/>
    </reaction>
</comment>
<evidence type="ECO:0000256" key="5">
    <source>
        <dbReference type="PIRSR" id="PIRSR000343-1"/>
    </source>
</evidence>
<evidence type="ECO:0000256" key="2">
    <source>
        <dbReference type="ARBA" id="ARBA00022723"/>
    </source>
</evidence>
<organism evidence="7">
    <name type="scientific">Cacopsylla melanoneura</name>
    <dbReference type="NCBI Taxonomy" id="428564"/>
    <lineage>
        <taxon>Eukaryota</taxon>
        <taxon>Metazoa</taxon>
        <taxon>Ecdysozoa</taxon>
        <taxon>Arthropoda</taxon>
        <taxon>Hexapoda</taxon>
        <taxon>Insecta</taxon>
        <taxon>Pterygota</taxon>
        <taxon>Neoptera</taxon>
        <taxon>Paraneoptera</taxon>
        <taxon>Hemiptera</taxon>
        <taxon>Sternorrhyncha</taxon>
        <taxon>Psylloidea</taxon>
        <taxon>Psyllidae</taxon>
        <taxon>Psyllinae</taxon>
        <taxon>Cacopsylla</taxon>
    </lineage>
</organism>
<accession>A0A8D9B2E0</accession>
<dbReference type="EMBL" id="HBUF01604862">
    <property type="protein sequence ID" value="CAG6777289.1"/>
    <property type="molecule type" value="Transcribed_RNA"/>
</dbReference>
<dbReference type="EMBL" id="HBUF01604860">
    <property type="protein sequence ID" value="CAG6777287.1"/>
    <property type="molecule type" value="Transcribed_RNA"/>
</dbReference>
<sequence>MVPNPGALPDCNPDIPLSKEMRKVTRDVHDLSDALVNAKLLLGMSDTNIWIEGLLIFYEIFKFLESSMDECQNNKLLQQFNSVSEIKRTDAFECDLKHYLGEDWKANYKPRESVVNYLNHLEKLKQSNSTLLIAYVYQMYLGVLSGGQIINKKRHLSPFTASYQDQVLYFPPELNVSQLKRQLKSILDGQSSQLSRQTRSQLLSESRQVFLLNNSIIKSIDQKRMAYVLMKKLFYVILFCFLVKKLIDFLY</sequence>
<reference evidence="7" key="1">
    <citation type="submission" date="2021-05" db="EMBL/GenBank/DDBJ databases">
        <authorList>
            <person name="Alioto T."/>
            <person name="Alioto T."/>
            <person name="Gomez Garrido J."/>
        </authorList>
    </citation>
    <scope>NUCLEOTIDE SEQUENCE</scope>
</reference>
<dbReference type="EMBL" id="HBUF01171694">
    <property type="protein sequence ID" value="CAG6652499.1"/>
    <property type="molecule type" value="Transcribed_RNA"/>
</dbReference>
<dbReference type="GO" id="GO:0004392">
    <property type="term" value="F:heme oxygenase (decyclizing) activity"/>
    <property type="evidence" value="ECO:0007669"/>
    <property type="project" value="UniProtKB-UniRule"/>
</dbReference>
<feature type="binding site" evidence="5">
    <location>
        <position position="22"/>
    </location>
    <ligand>
        <name>heme b</name>
        <dbReference type="ChEBI" id="CHEBI:60344"/>
    </ligand>
</feature>
<evidence type="ECO:0000256" key="1">
    <source>
        <dbReference type="ARBA" id="ARBA00022617"/>
    </source>
</evidence>
<keyword evidence="3 4" id="KW-0408">Iron</keyword>
<dbReference type="SUPFAM" id="SSF48613">
    <property type="entry name" value="Heme oxygenase-like"/>
    <property type="match status" value="1"/>
</dbReference>
<dbReference type="GO" id="GO:0006788">
    <property type="term" value="P:heme oxidation"/>
    <property type="evidence" value="ECO:0007669"/>
    <property type="project" value="UniProtKB-UniRule"/>
</dbReference>
<dbReference type="EMBL" id="HBUF01604861">
    <property type="protein sequence ID" value="CAG6777288.1"/>
    <property type="molecule type" value="Transcribed_RNA"/>
</dbReference>
<dbReference type="EMBL" id="HBUF01229097">
    <property type="protein sequence ID" value="CAG6672646.1"/>
    <property type="molecule type" value="Transcribed_RNA"/>
</dbReference>
<dbReference type="PANTHER" id="PTHR10720">
    <property type="entry name" value="HEME OXYGENASE"/>
    <property type="match status" value="1"/>
</dbReference>
<comment type="similarity">
    <text evidence="4">Belongs to the heme oxygenase family.</text>
</comment>
<dbReference type="PANTHER" id="PTHR10720:SF0">
    <property type="entry name" value="HEME OXYGENASE"/>
    <property type="match status" value="1"/>
</dbReference>
<dbReference type="EMBL" id="HBUF01171693">
    <property type="protein sequence ID" value="CAG6652498.1"/>
    <property type="molecule type" value="Transcribed_RNA"/>
</dbReference>
<dbReference type="InterPro" id="IPR016084">
    <property type="entry name" value="Haem_Oase-like_multi-hlx"/>
</dbReference>
<dbReference type="PRINTS" id="PR00088">
    <property type="entry name" value="HAEMOXYGNASE"/>
</dbReference>